<gene>
    <name evidence="1" type="ORF">SAMN03080617_03319</name>
</gene>
<keyword evidence="2" id="KW-1185">Reference proteome</keyword>
<evidence type="ECO:0000313" key="1">
    <source>
        <dbReference type="EMBL" id="SDA90736.1"/>
    </source>
</evidence>
<evidence type="ECO:0000313" key="2">
    <source>
        <dbReference type="Proteomes" id="UP000198756"/>
    </source>
</evidence>
<reference evidence="2" key="1">
    <citation type="submission" date="2016-10" db="EMBL/GenBank/DDBJ databases">
        <authorList>
            <person name="Varghese N."/>
            <person name="Submissions S."/>
        </authorList>
    </citation>
    <scope>NUCLEOTIDE SEQUENCE [LARGE SCALE GENOMIC DNA]</scope>
    <source>
        <strain evidence="2">DSM 22703</strain>
    </source>
</reference>
<dbReference type="EMBL" id="FMXE01000028">
    <property type="protein sequence ID" value="SDA90736.1"/>
    <property type="molecule type" value="Genomic_DNA"/>
</dbReference>
<organism evidence="1 2">
    <name type="scientific">Algoriphagus alkaliphilus</name>
    <dbReference type="NCBI Taxonomy" id="279824"/>
    <lineage>
        <taxon>Bacteria</taxon>
        <taxon>Pseudomonadati</taxon>
        <taxon>Bacteroidota</taxon>
        <taxon>Cytophagia</taxon>
        <taxon>Cytophagales</taxon>
        <taxon>Cyclobacteriaceae</taxon>
        <taxon>Algoriphagus</taxon>
    </lineage>
</organism>
<protein>
    <submittedName>
        <fullName evidence="1">Uncharacterized protein</fullName>
    </submittedName>
</protein>
<dbReference type="STRING" id="279824.SAMN03080617_03319"/>
<dbReference type="AlphaFoldDB" id="A0A1G5Z813"/>
<dbReference type="Proteomes" id="UP000198756">
    <property type="component" value="Unassembled WGS sequence"/>
</dbReference>
<name>A0A1G5Z813_9BACT</name>
<proteinExistence type="predicted"/>
<accession>A0A1G5Z813</accession>
<sequence length="83" mass="10201">MYLYLYRKNVWGYLLFSLNTDVKSKLYFMIIRNSTSLLKLKLQKADNRRQTTVHSPQLVSSDFYPYFLWLLVRKRINRLYFLP</sequence>